<evidence type="ECO:0000256" key="1">
    <source>
        <dbReference type="SAM" id="MobiDB-lite"/>
    </source>
</evidence>
<gene>
    <name evidence="2" type="ORF">EGW08_013561</name>
</gene>
<dbReference type="AlphaFoldDB" id="A0A433TAP7"/>
<feature type="region of interest" description="Disordered" evidence="1">
    <location>
        <begin position="214"/>
        <end position="263"/>
    </location>
</feature>
<accession>A0A433TAP7</accession>
<reference evidence="2 3" key="1">
    <citation type="submission" date="2019-01" db="EMBL/GenBank/DDBJ databases">
        <title>A draft genome assembly of the solar-powered sea slug Elysia chlorotica.</title>
        <authorList>
            <person name="Cai H."/>
            <person name="Li Q."/>
            <person name="Fang X."/>
            <person name="Li J."/>
            <person name="Curtis N.E."/>
            <person name="Altenburger A."/>
            <person name="Shibata T."/>
            <person name="Feng M."/>
            <person name="Maeda T."/>
            <person name="Schwartz J.A."/>
            <person name="Shigenobu S."/>
            <person name="Lundholm N."/>
            <person name="Nishiyama T."/>
            <person name="Yang H."/>
            <person name="Hasebe M."/>
            <person name="Li S."/>
            <person name="Pierce S.K."/>
            <person name="Wang J."/>
        </authorList>
    </citation>
    <scope>NUCLEOTIDE SEQUENCE [LARGE SCALE GENOMIC DNA]</scope>
    <source>
        <strain evidence="2">EC2010</strain>
        <tissue evidence="2">Whole organism of an adult</tissue>
    </source>
</reference>
<keyword evidence="3" id="KW-1185">Reference proteome</keyword>
<name>A0A433TAP7_ELYCH</name>
<organism evidence="2 3">
    <name type="scientific">Elysia chlorotica</name>
    <name type="common">Eastern emerald elysia</name>
    <name type="synonym">Sea slug</name>
    <dbReference type="NCBI Taxonomy" id="188477"/>
    <lineage>
        <taxon>Eukaryota</taxon>
        <taxon>Metazoa</taxon>
        <taxon>Spiralia</taxon>
        <taxon>Lophotrochozoa</taxon>
        <taxon>Mollusca</taxon>
        <taxon>Gastropoda</taxon>
        <taxon>Heterobranchia</taxon>
        <taxon>Euthyneura</taxon>
        <taxon>Panpulmonata</taxon>
        <taxon>Sacoglossa</taxon>
        <taxon>Placobranchoidea</taxon>
        <taxon>Plakobranchidae</taxon>
        <taxon>Elysia</taxon>
    </lineage>
</organism>
<dbReference type="EMBL" id="RQTK01000496">
    <property type="protein sequence ID" value="RUS78673.1"/>
    <property type="molecule type" value="Genomic_DNA"/>
</dbReference>
<evidence type="ECO:0000313" key="2">
    <source>
        <dbReference type="EMBL" id="RUS78673.1"/>
    </source>
</evidence>
<sequence length="263" mass="30016">MYWQLCLRALARTIIRSDRKESTSQFRRLTVVIPAQSLDLWKFSGWLTISGLYKTQPCAESGKLLTKKNEIENFMSQLDSSSSKQVLLPAGLTQRERALYKKLVQCTGMTSIPLAEFDRLWKQKASHSRHRAGHKPVAMTMPTRGIAASHPDVRRRTRLVQSDAQEYHGEGMMGEASLVVSRDIELCLPMNRQKHAVRDVWSRITSEDVRHKTTLKKAASASNLTTQSQQAPKSLIRQENLEHSQAYRTQAKKAVSDRSYKRH</sequence>
<protein>
    <submittedName>
        <fullName evidence="2">Uncharacterized protein</fullName>
    </submittedName>
</protein>
<feature type="compositionally biased region" description="Basic and acidic residues" evidence="1">
    <location>
        <begin position="254"/>
        <end position="263"/>
    </location>
</feature>
<proteinExistence type="predicted"/>
<feature type="compositionally biased region" description="Polar residues" evidence="1">
    <location>
        <begin position="220"/>
        <end position="232"/>
    </location>
</feature>
<dbReference type="Proteomes" id="UP000271974">
    <property type="component" value="Unassembled WGS sequence"/>
</dbReference>
<evidence type="ECO:0000313" key="3">
    <source>
        <dbReference type="Proteomes" id="UP000271974"/>
    </source>
</evidence>
<comment type="caution">
    <text evidence="2">The sequence shown here is derived from an EMBL/GenBank/DDBJ whole genome shotgun (WGS) entry which is preliminary data.</text>
</comment>
<dbReference type="OrthoDB" id="6132914at2759"/>